<dbReference type="Gene3D" id="2.160.10.10">
    <property type="entry name" value="Hexapeptide repeat proteins"/>
    <property type="match status" value="1"/>
</dbReference>
<dbReference type="EMBL" id="FNIM01000007">
    <property type="protein sequence ID" value="SDN58482.1"/>
    <property type="molecule type" value="Genomic_DNA"/>
</dbReference>
<dbReference type="CDD" id="cd03354">
    <property type="entry name" value="LbH_SAT"/>
    <property type="match status" value="1"/>
</dbReference>
<comment type="similarity">
    <text evidence="1">Belongs to the transferase hexapeptide repeat family.</text>
</comment>
<keyword evidence="2 5" id="KW-0808">Transferase</keyword>
<name>A0A1H0CKX6_9ACTO</name>
<sequence>MTSTAQRLFRSDLFRYFGRTDVPMTARLGDRKVLSYLWTFRHAQNADSPLARKAFRAALSHLSATTFIQIPWSTRIGPGFYIGHRGRVIINPAAVIGSNCNIATGVTIGAVPSGRRAGTPTIGDRVWIGTNAVIVGGITIGDDVLIAPGALVNTDVPSGSTVIGNPGVIREGRPCPPEYLQNLWQG</sequence>
<dbReference type="InterPro" id="IPR001451">
    <property type="entry name" value="Hexapep"/>
</dbReference>
<keyword evidence="3" id="KW-0677">Repeat</keyword>
<dbReference type="Pfam" id="PF00132">
    <property type="entry name" value="Hexapep"/>
    <property type="match status" value="1"/>
</dbReference>
<dbReference type="PROSITE" id="PS00101">
    <property type="entry name" value="HEXAPEP_TRANSFERASES"/>
    <property type="match status" value="1"/>
</dbReference>
<dbReference type="Proteomes" id="UP000198541">
    <property type="component" value="Unassembled WGS sequence"/>
</dbReference>
<protein>
    <submittedName>
        <fullName evidence="5">Serine O-acetyltransferase</fullName>
    </submittedName>
</protein>
<evidence type="ECO:0000313" key="5">
    <source>
        <dbReference type="EMBL" id="SDN58482.1"/>
    </source>
</evidence>
<keyword evidence="4" id="KW-0012">Acyltransferase</keyword>
<keyword evidence="6" id="KW-1185">Reference proteome</keyword>
<dbReference type="InterPro" id="IPR011004">
    <property type="entry name" value="Trimer_LpxA-like_sf"/>
</dbReference>
<evidence type="ECO:0000256" key="3">
    <source>
        <dbReference type="ARBA" id="ARBA00022737"/>
    </source>
</evidence>
<gene>
    <name evidence="5" type="ORF">SAMN05216355_10761</name>
</gene>
<dbReference type="AlphaFoldDB" id="A0A1H0CKX6"/>
<organism evidence="5 6">
    <name type="scientific">Actinomyces ruminicola</name>
    <dbReference type="NCBI Taxonomy" id="332524"/>
    <lineage>
        <taxon>Bacteria</taxon>
        <taxon>Bacillati</taxon>
        <taxon>Actinomycetota</taxon>
        <taxon>Actinomycetes</taxon>
        <taxon>Actinomycetales</taxon>
        <taxon>Actinomycetaceae</taxon>
        <taxon>Actinomyces</taxon>
    </lineage>
</organism>
<proteinExistence type="inferred from homology"/>
<evidence type="ECO:0000313" key="6">
    <source>
        <dbReference type="Proteomes" id="UP000198541"/>
    </source>
</evidence>
<dbReference type="GO" id="GO:0016746">
    <property type="term" value="F:acyltransferase activity"/>
    <property type="evidence" value="ECO:0007669"/>
    <property type="project" value="UniProtKB-KW"/>
</dbReference>
<evidence type="ECO:0000256" key="1">
    <source>
        <dbReference type="ARBA" id="ARBA00007274"/>
    </source>
</evidence>
<dbReference type="SUPFAM" id="SSF51161">
    <property type="entry name" value="Trimeric LpxA-like enzymes"/>
    <property type="match status" value="1"/>
</dbReference>
<evidence type="ECO:0000256" key="2">
    <source>
        <dbReference type="ARBA" id="ARBA00022679"/>
    </source>
</evidence>
<dbReference type="InterPro" id="IPR018357">
    <property type="entry name" value="Hexapep_transf_CS"/>
</dbReference>
<evidence type="ECO:0000256" key="4">
    <source>
        <dbReference type="ARBA" id="ARBA00023315"/>
    </source>
</evidence>
<dbReference type="RefSeq" id="WP_218121325.1">
    <property type="nucleotide sequence ID" value="NZ_FNIM01000007.1"/>
</dbReference>
<dbReference type="PANTHER" id="PTHR42811">
    <property type="entry name" value="SERINE ACETYLTRANSFERASE"/>
    <property type="match status" value="1"/>
</dbReference>
<dbReference type="InterPro" id="IPR045304">
    <property type="entry name" value="LbH_SAT"/>
</dbReference>
<reference evidence="6" key="1">
    <citation type="submission" date="2016-10" db="EMBL/GenBank/DDBJ databases">
        <authorList>
            <person name="Varghese N."/>
            <person name="Submissions S."/>
        </authorList>
    </citation>
    <scope>NUCLEOTIDE SEQUENCE [LARGE SCALE GENOMIC DNA]</scope>
    <source>
        <strain evidence="6">DSM 27982</strain>
    </source>
</reference>
<accession>A0A1H0CKX6</accession>